<evidence type="ECO:0000256" key="1">
    <source>
        <dbReference type="SAM" id="MobiDB-lite"/>
    </source>
</evidence>
<gene>
    <name evidence="3" type="ORF">J2Z48_001767</name>
</gene>
<proteinExistence type="predicted"/>
<dbReference type="Proteomes" id="UP001238450">
    <property type="component" value="Unassembled WGS sequence"/>
</dbReference>
<dbReference type="PANTHER" id="PTHR30032">
    <property type="entry name" value="N-ACETYLMURAMOYL-L-ALANINE AMIDASE-RELATED"/>
    <property type="match status" value="1"/>
</dbReference>
<feature type="chain" id="PRO_5042483600" evidence="2">
    <location>
        <begin position="29"/>
        <end position="593"/>
    </location>
</feature>
<dbReference type="PANTHER" id="PTHR30032:SF8">
    <property type="entry name" value="GERMINATION-SPECIFIC N-ACETYLMURAMOYL-L-ALANINE AMIDASE"/>
    <property type="match status" value="1"/>
</dbReference>
<reference evidence="3 4" key="1">
    <citation type="submission" date="2023-07" db="EMBL/GenBank/DDBJ databases">
        <title>Genomic Encyclopedia of Type Strains, Phase IV (KMG-IV): sequencing the most valuable type-strain genomes for metagenomic binning, comparative biology and taxonomic classification.</title>
        <authorList>
            <person name="Goeker M."/>
        </authorList>
    </citation>
    <scope>NUCLEOTIDE SEQUENCE [LARGE SCALE GENOMIC DNA]</scope>
    <source>
        <strain evidence="3 4">DSM 46876</strain>
    </source>
</reference>
<evidence type="ECO:0000256" key="2">
    <source>
        <dbReference type="SAM" id="SignalP"/>
    </source>
</evidence>
<protein>
    <submittedName>
        <fullName evidence="3">Cell wall-binding protein</fullName>
    </submittedName>
</protein>
<feature type="region of interest" description="Disordered" evidence="1">
    <location>
        <begin position="71"/>
        <end position="94"/>
    </location>
</feature>
<keyword evidence="2" id="KW-0732">Signal</keyword>
<feature type="signal peptide" evidence="2">
    <location>
        <begin position="1"/>
        <end position="28"/>
    </location>
</feature>
<evidence type="ECO:0000313" key="4">
    <source>
        <dbReference type="Proteomes" id="UP001238450"/>
    </source>
</evidence>
<feature type="compositionally biased region" description="Basic and acidic residues" evidence="1">
    <location>
        <begin position="81"/>
        <end position="92"/>
    </location>
</feature>
<dbReference type="Gene3D" id="3.40.50.12090">
    <property type="match status" value="1"/>
</dbReference>
<dbReference type="InterPro" id="IPR051922">
    <property type="entry name" value="Bact_Sporulation_Assoc"/>
</dbReference>
<organism evidence="3 4">
    <name type="scientific">Croceifilum oryzae</name>
    <dbReference type="NCBI Taxonomy" id="1553429"/>
    <lineage>
        <taxon>Bacteria</taxon>
        <taxon>Bacillati</taxon>
        <taxon>Bacillota</taxon>
        <taxon>Bacilli</taxon>
        <taxon>Bacillales</taxon>
        <taxon>Thermoactinomycetaceae</taxon>
        <taxon>Croceifilum</taxon>
    </lineage>
</organism>
<dbReference type="RefSeq" id="WP_307252739.1">
    <property type="nucleotide sequence ID" value="NZ_JAUSUV010000007.1"/>
</dbReference>
<accession>A0AAJ1TFN3</accession>
<dbReference type="Pfam" id="PF04122">
    <property type="entry name" value="CW_binding_2"/>
    <property type="match status" value="3"/>
</dbReference>
<dbReference type="EMBL" id="JAUSUV010000007">
    <property type="protein sequence ID" value="MDQ0417594.1"/>
    <property type="molecule type" value="Genomic_DNA"/>
</dbReference>
<comment type="caution">
    <text evidence="3">The sequence shown here is derived from an EMBL/GenBank/DDBJ whole genome shotgun (WGS) entry which is preliminary data.</text>
</comment>
<sequence length="593" mass="64432">MRKKHILRTLSSVAIATTLLITPLLASATNAKIKVIDVDHNKIEYKHSEKEPASKMDWKVGLGNYQKESIQKKLIKTPTPESKKNRSKRSTDDQNIVTLKSTILPNEIHYHRFISSTEGKVKISTTANTKTPTVFITTKDGSKVYRSDDSVPAGEYVIVVKEGNGDFSVSLRGLTYDLEPQVDLPSLHLTKPTKDSYRIPSSSTSFTFEGSFSGMDLSFGVNGSQELKPLSNPFVETISTKGLSTYNYYGFLATNSIGNSVYSKYEVVYPGIYRNGGADAIGTSVNTSYATHKGTVKSVILVRSSAMPDGVAGAALSGLDGSPILLTEADNLPTNVADEIKRLKPETVYIIGGAMAITETVEKKVKELGANTVRFAGSEPSDTSAKVADYLTQERNKRDTPSDTVFITNWSVGLHDSASALSVSISKGYPILYVNKDEISSSVDSFLKKYPQYKNFVILGGTGQVSETVANKLKSYSSQNKVERIATLGGKYETNIKLIERFGLDIKTVVIGNGNEYTSSPGKIYSDMVVGAPLAAKHNGAILLTHPTELSTYAMEYLNAQKTAGKKIDQIFVQGGPLAVSDSLLNGMYKYVD</sequence>
<keyword evidence="4" id="KW-1185">Reference proteome</keyword>
<evidence type="ECO:0000313" key="3">
    <source>
        <dbReference type="EMBL" id="MDQ0417594.1"/>
    </source>
</evidence>
<name>A0AAJ1TFN3_9BACL</name>
<dbReference type="InterPro" id="IPR007253">
    <property type="entry name" value="Cell_wall-bd_2"/>
</dbReference>
<dbReference type="AlphaFoldDB" id="A0AAJ1TFN3"/>